<evidence type="ECO:0008006" key="3">
    <source>
        <dbReference type="Google" id="ProtNLM"/>
    </source>
</evidence>
<accession>K5ZNM2</accession>
<dbReference type="EMBL" id="AGZQ01000001">
    <property type="protein sequence ID" value="EKN17334.1"/>
    <property type="molecule type" value="Genomic_DNA"/>
</dbReference>
<name>K5ZNM2_9BACT</name>
<gene>
    <name evidence="1" type="ORF">HMPREF1060_00171</name>
</gene>
<dbReference type="PATRIC" id="fig|999420.3.peg.175"/>
<protein>
    <recommendedName>
        <fullName evidence="3">DUF481 domain-containing protein</fullName>
    </recommendedName>
</protein>
<comment type="caution">
    <text evidence="1">The sequence shown here is derived from an EMBL/GenBank/DDBJ whole genome shotgun (WGS) entry which is preliminary data.</text>
</comment>
<dbReference type="Proteomes" id="UP000006271">
    <property type="component" value="Unassembled WGS sequence"/>
</dbReference>
<dbReference type="HOGENOM" id="CLU_1863266_0_0_10"/>
<sequence>MICEVWVNKSECYLFFTFVKDGYLSNEGAFGVDPGDRFRAEIGAYIYIKAKAEQKIMENVNLITNVDFFTPYNKQFGNVDVNWDVLINMKINKYLNATLNTTLKYDNDVKTFNDEGEKRGAKVQFKDILGIGVAYNF</sequence>
<proteinExistence type="predicted"/>
<dbReference type="AlphaFoldDB" id="K5ZNM2"/>
<reference evidence="1 2" key="1">
    <citation type="submission" date="2012-02" db="EMBL/GenBank/DDBJ databases">
        <title>The Genome Sequence of Parabacteroides merdae CL03T12C32.</title>
        <authorList>
            <consortium name="The Broad Institute Genome Sequencing Platform"/>
            <person name="Earl A."/>
            <person name="Ward D."/>
            <person name="Feldgarden M."/>
            <person name="Gevers D."/>
            <person name="Zitomersky N.L."/>
            <person name="Coyne M.J."/>
            <person name="Comstock L.E."/>
            <person name="Young S.K."/>
            <person name="Zeng Q."/>
            <person name="Gargeya S."/>
            <person name="Fitzgerald M."/>
            <person name="Haas B."/>
            <person name="Abouelleil A."/>
            <person name="Alvarado L."/>
            <person name="Arachchi H.M."/>
            <person name="Berlin A."/>
            <person name="Chapman S.B."/>
            <person name="Gearin G."/>
            <person name="Goldberg J."/>
            <person name="Griggs A."/>
            <person name="Gujja S."/>
            <person name="Hansen M."/>
            <person name="Heiman D."/>
            <person name="Howarth C."/>
            <person name="Larimer J."/>
            <person name="Lui A."/>
            <person name="MacDonald P.J.P."/>
            <person name="McCowen C."/>
            <person name="Montmayeur A."/>
            <person name="Murphy C."/>
            <person name="Neiman D."/>
            <person name="Pearson M."/>
            <person name="Priest M."/>
            <person name="Roberts A."/>
            <person name="Saif S."/>
            <person name="Shea T."/>
            <person name="Sisk P."/>
            <person name="Stolte C."/>
            <person name="Sykes S."/>
            <person name="Wortman J."/>
            <person name="Nusbaum C."/>
            <person name="Birren B."/>
        </authorList>
    </citation>
    <scope>NUCLEOTIDE SEQUENCE [LARGE SCALE GENOMIC DNA]</scope>
    <source>
        <strain evidence="1 2">CL03T12C32</strain>
    </source>
</reference>
<evidence type="ECO:0000313" key="1">
    <source>
        <dbReference type="EMBL" id="EKN17334.1"/>
    </source>
</evidence>
<organism evidence="1 2">
    <name type="scientific">Parabacteroides merdae CL03T12C32</name>
    <dbReference type="NCBI Taxonomy" id="999420"/>
    <lineage>
        <taxon>Bacteria</taxon>
        <taxon>Pseudomonadati</taxon>
        <taxon>Bacteroidota</taxon>
        <taxon>Bacteroidia</taxon>
        <taxon>Bacteroidales</taxon>
        <taxon>Tannerellaceae</taxon>
        <taxon>Parabacteroides</taxon>
    </lineage>
</organism>
<evidence type="ECO:0000313" key="2">
    <source>
        <dbReference type="Proteomes" id="UP000006271"/>
    </source>
</evidence>